<reference evidence="8" key="1">
    <citation type="submission" date="2018-09" db="EMBL/GenBank/DDBJ databases">
        <title>Chryseolinea sp. KIS68-18 isolated from soil.</title>
        <authorList>
            <person name="Weon H.-Y."/>
            <person name="Kwon S.-W."/>
            <person name="Lee S.A."/>
        </authorList>
    </citation>
    <scope>NUCLEOTIDE SEQUENCE [LARGE SCALE GENOMIC DNA]</scope>
    <source>
        <strain evidence="8">KIS68-18</strain>
    </source>
</reference>
<proteinExistence type="predicted"/>
<name>A0A385SH97_9BACT</name>
<accession>A0A385SH97</accession>
<dbReference type="EMBL" id="CP032382">
    <property type="protein sequence ID" value="AYB31113.1"/>
    <property type="molecule type" value="Genomic_DNA"/>
</dbReference>
<keyword evidence="7" id="KW-0436">Ligase</keyword>
<feature type="transmembrane region" description="Helical" evidence="5">
    <location>
        <begin position="74"/>
        <end position="90"/>
    </location>
</feature>
<evidence type="ECO:0000313" key="8">
    <source>
        <dbReference type="Proteomes" id="UP000266183"/>
    </source>
</evidence>
<feature type="transmembrane region" description="Helical" evidence="5">
    <location>
        <begin position="252"/>
        <end position="274"/>
    </location>
</feature>
<comment type="subcellular location">
    <subcellularLocation>
        <location evidence="1">Membrane</location>
        <topology evidence="1">Multi-pass membrane protein</topology>
    </subcellularLocation>
</comment>
<dbReference type="GO" id="GO:0016020">
    <property type="term" value="C:membrane"/>
    <property type="evidence" value="ECO:0007669"/>
    <property type="project" value="UniProtKB-SubCell"/>
</dbReference>
<keyword evidence="2 5" id="KW-0812">Transmembrane</keyword>
<dbReference type="AlphaFoldDB" id="A0A385SH97"/>
<keyword evidence="4 5" id="KW-0472">Membrane</keyword>
<keyword evidence="3 5" id="KW-1133">Transmembrane helix</keyword>
<evidence type="ECO:0000256" key="1">
    <source>
        <dbReference type="ARBA" id="ARBA00004141"/>
    </source>
</evidence>
<dbReference type="KEGG" id="chk:D4L85_11240"/>
<keyword evidence="8" id="KW-1185">Reference proteome</keyword>
<dbReference type="InterPro" id="IPR051533">
    <property type="entry name" value="WaaL-like"/>
</dbReference>
<evidence type="ECO:0000313" key="7">
    <source>
        <dbReference type="EMBL" id="AYB31113.1"/>
    </source>
</evidence>
<evidence type="ECO:0000256" key="3">
    <source>
        <dbReference type="ARBA" id="ARBA00022989"/>
    </source>
</evidence>
<feature type="transmembrane region" description="Helical" evidence="5">
    <location>
        <begin position="181"/>
        <end position="203"/>
    </location>
</feature>
<dbReference type="RefSeq" id="WP_119754395.1">
    <property type="nucleotide sequence ID" value="NZ_CP032382.1"/>
</dbReference>
<feature type="domain" description="O-antigen ligase-related" evidence="6">
    <location>
        <begin position="210"/>
        <end position="360"/>
    </location>
</feature>
<protein>
    <submittedName>
        <fullName evidence="7">O-antigen ligase domain-containing protein</fullName>
    </submittedName>
</protein>
<dbReference type="GO" id="GO:0016874">
    <property type="term" value="F:ligase activity"/>
    <property type="evidence" value="ECO:0007669"/>
    <property type="project" value="UniProtKB-KW"/>
</dbReference>
<feature type="transmembrane region" description="Helical" evidence="5">
    <location>
        <begin position="352"/>
        <end position="371"/>
    </location>
</feature>
<dbReference type="Proteomes" id="UP000266183">
    <property type="component" value="Chromosome"/>
</dbReference>
<dbReference type="PANTHER" id="PTHR37422:SF17">
    <property type="entry name" value="O-ANTIGEN LIGASE"/>
    <property type="match status" value="1"/>
</dbReference>
<feature type="transmembrane region" description="Helical" evidence="5">
    <location>
        <begin position="28"/>
        <end position="54"/>
    </location>
</feature>
<organism evidence="7 8">
    <name type="scientific">Chryseolinea soli</name>
    <dbReference type="NCBI Taxonomy" id="2321403"/>
    <lineage>
        <taxon>Bacteria</taxon>
        <taxon>Pseudomonadati</taxon>
        <taxon>Bacteroidota</taxon>
        <taxon>Cytophagia</taxon>
        <taxon>Cytophagales</taxon>
        <taxon>Fulvivirgaceae</taxon>
        <taxon>Chryseolinea</taxon>
    </lineage>
</organism>
<feature type="transmembrane region" description="Helical" evidence="5">
    <location>
        <begin position="210"/>
        <end position="232"/>
    </location>
</feature>
<feature type="transmembrane region" description="Helical" evidence="5">
    <location>
        <begin position="377"/>
        <end position="398"/>
    </location>
</feature>
<dbReference type="InterPro" id="IPR007016">
    <property type="entry name" value="O-antigen_ligase-rel_domated"/>
</dbReference>
<evidence type="ECO:0000256" key="4">
    <source>
        <dbReference type="ARBA" id="ARBA00023136"/>
    </source>
</evidence>
<evidence type="ECO:0000259" key="6">
    <source>
        <dbReference type="Pfam" id="PF04932"/>
    </source>
</evidence>
<evidence type="ECO:0000256" key="5">
    <source>
        <dbReference type="SAM" id="Phobius"/>
    </source>
</evidence>
<evidence type="ECO:0000256" key="2">
    <source>
        <dbReference type="ARBA" id="ARBA00022692"/>
    </source>
</evidence>
<sequence>MAPQENALKMEANNKPTWRVYNGYLLEYSIYAFVITYLYTIRLSNAVALVMLFFALLSNPLKDKWAKLKSRKELMLHPLYFILISIGVLYSTDMKYGVSFIDRSIPFFLMSALLGTSEFNEKRIVPRAAMIFVLNTIVAALYCLAQNVIFFRENHVDFKRFFDWEYSYEHLSDFIGLHPTYFSIVVLSAIIILILLPGITVLWQKIVRVLLVVFLSFFIILLGSKICIVILFAYSNVALLLYLKRKKNLKAILLYVFVNVALFTIAFNTHVIYWRFAMAYETAKNTLNGTGQSEYRFMHWKCASYAIRQKPIWGWGTADSTTPLNECYRASNMTELLDYNAHNQYLDTWVKIGLPGLIIVFLCLAAPFYVAVRRGDYAFAAIFSVYLVVALTECIFTVQKGILLHSFITSIYFGHICILAKKGDPLSQL</sequence>
<dbReference type="OrthoDB" id="1631746at2"/>
<feature type="transmembrane region" description="Helical" evidence="5">
    <location>
        <begin position="128"/>
        <end position="151"/>
    </location>
</feature>
<gene>
    <name evidence="7" type="ORF">D4L85_11240</name>
</gene>
<dbReference type="PANTHER" id="PTHR37422">
    <property type="entry name" value="TEICHURONIC ACID BIOSYNTHESIS PROTEIN TUAE"/>
    <property type="match status" value="1"/>
</dbReference>
<dbReference type="Pfam" id="PF04932">
    <property type="entry name" value="Wzy_C"/>
    <property type="match status" value="1"/>
</dbReference>